<reference evidence="6" key="1">
    <citation type="submission" date="2011-02" db="EMBL/GenBank/DDBJ databases">
        <title>The Genome Sequence of Capsaspora owczarzaki ATCC 30864.</title>
        <authorList>
            <person name="Russ C."/>
            <person name="Cuomo C."/>
            <person name="Burger G."/>
            <person name="Gray M.W."/>
            <person name="Holland P.W.H."/>
            <person name="King N."/>
            <person name="Lang F.B.F."/>
            <person name="Roger A.J."/>
            <person name="Ruiz-Trillo I."/>
            <person name="Young S.K."/>
            <person name="Zeng Q."/>
            <person name="Gargeya S."/>
            <person name="Alvarado L."/>
            <person name="Berlin A."/>
            <person name="Chapman S.B."/>
            <person name="Chen Z."/>
            <person name="Freedman E."/>
            <person name="Gellesch M."/>
            <person name="Goldberg J."/>
            <person name="Griggs A."/>
            <person name="Gujja S."/>
            <person name="Heilman E."/>
            <person name="Heiman D."/>
            <person name="Howarth C."/>
            <person name="Mehta T."/>
            <person name="Neiman D."/>
            <person name="Pearson M."/>
            <person name="Roberts A."/>
            <person name="Saif S."/>
            <person name="Shea T."/>
            <person name="Shenoy N."/>
            <person name="Sisk P."/>
            <person name="Stolte C."/>
            <person name="Sykes S."/>
            <person name="White J."/>
            <person name="Yandava C."/>
            <person name="Haas B."/>
            <person name="Nusbaum C."/>
            <person name="Birren B."/>
        </authorList>
    </citation>
    <scope>NUCLEOTIDE SEQUENCE</scope>
    <source>
        <strain evidence="6">ATCC 30864</strain>
    </source>
</reference>
<gene>
    <name evidence="5" type="ORF">CAOG_002118</name>
</gene>
<evidence type="ECO:0000313" key="5">
    <source>
        <dbReference type="EMBL" id="KJE90880.1"/>
    </source>
</evidence>
<evidence type="ECO:0000256" key="1">
    <source>
        <dbReference type="ARBA" id="ARBA00004123"/>
    </source>
</evidence>
<protein>
    <recommendedName>
        <fullName evidence="4">Transcription factor CBF/NF-Y/archaeal histone domain-containing protein</fullName>
    </recommendedName>
</protein>
<dbReference type="GO" id="GO:0031490">
    <property type="term" value="F:chromatin DNA binding"/>
    <property type="evidence" value="ECO:0007669"/>
    <property type="project" value="TreeGrafter"/>
</dbReference>
<name>A0A0D2WKN3_CAPO3</name>
<dbReference type="OrthoDB" id="1707486at2759"/>
<feature type="compositionally biased region" description="Acidic residues" evidence="3">
    <location>
        <begin position="123"/>
        <end position="132"/>
    </location>
</feature>
<dbReference type="InParanoid" id="A0A0D2WKN3"/>
<evidence type="ECO:0000313" key="6">
    <source>
        <dbReference type="Proteomes" id="UP000008743"/>
    </source>
</evidence>
<accession>A0A0D2WKN3</accession>
<dbReference type="GO" id="GO:0008622">
    <property type="term" value="C:epsilon DNA polymerase complex"/>
    <property type="evidence" value="ECO:0007669"/>
    <property type="project" value="TreeGrafter"/>
</dbReference>
<dbReference type="OMA" id="KEISHAN"/>
<evidence type="ECO:0000259" key="4">
    <source>
        <dbReference type="Pfam" id="PF00808"/>
    </source>
</evidence>
<feature type="domain" description="Transcription factor CBF/NF-Y/archaeal histone" evidence="4">
    <location>
        <begin position="14"/>
        <end position="77"/>
    </location>
</feature>
<dbReference type="PANTHER" id="PTHR46172:SF1">
    <property type="entry name" value="DNA POLYMERASE EPSILON SUBUNIT 3"/>
    <property type="match status" value="1"/>
</dbReference>
<dbReference type="PANTHER" id="PTHR46172">
    <property type="entry name" value="DNA POLYMERASE EPSILON SUBUNIT 3"/>
    <property type="match status" value="1"/>
</dbReference>
<dbReference type="GO" id="GO:0006272">
    <property type="term" value="P:leading strand elongation"/>
    <property type="evidence" value="ECO:0007669"/>
    <property type="project" value="TreeGrafter"/>
</dbReference>
<evidence type="ECO:0000256" key="3">
    <source>
        <dbReference type="SAM" id="MobiDB-lite"/>
    </source>
</evidence>
<organism evidence="5 6">
    <name type="scientific">Capsaspora owczarzaki (strain ATCC 30864)</name>
    <dbReference type="NCBI Taxonomy" id="595528"/>
    <lineage>
        <taxon>Eukaryota</taxon>
        <taxon>Filasterea</taxon>
        <taxon>Capsaspora</taxon>
    </lineage>
</organism>
<dbReference type="EMBL" id="KE346362">
    <property type="protein sequence ID" value="KJE90880.1"/>
    <property type="molecule type" value="Genomic_DNA"/>
</dbReference>
<dbReference type="Pfam" id="PF00808">
    <property type="entry name" value="CBFD_NFYB_HMF"/>
    <property type="match status" value="1"/>
</dbReference>
<evidence type="ECO:0000256" key="2">
    <source>
        <dbReference type="ARBA" id="ARBA00023242"/>
    </source>
</evidence>
<dbReference type="STRING" id="595528.A0A0D2WKN3"/>
<comment type="subcellular location">
    <subcellularLocation>
        <location evidence="1">Nucleus</location>
    </subcellularLocation>
</comment>
<dbReference type="InterPro" id="IPR003958">
    <property type="entry name" value="CBFA_NFYB_domain"/>
</dbReference>
<proteinExistence type="predicted"/>
<dbReference type="GO" id="GO:0008623">
    <property type="term" value="C:CHRAC"/>
    <property type="evidence" value="ECO:0007669"/>
    <property type="project" value="TreeGrafter"/>
</dbReference>
<feature type="compositionally biased region" description="Polar residues" evidence="3">
    <location>
        <begin position="106"/>
        <end position="116"/>
    </location>
</feature>
<dbReference type="SUPFAM" id="SSF47113">
    <property type="entry name" value="Histone-fold"/>
    <property type="match status" value="1"/>
</dbReference>
<dbReference type="GO" id="GO:0006974">
    <property type="term" value="P:DNA damage response"/>
    <property type="evidence" value="ECO:0007669"/>
    <property type="project" value="TreeGrafter"/>
</dbReference>
<dbReference type="AlphaFoldDB" id="A0A0D2WKN3"/>
<dbReference type="GO" id="GO:0046982">
    <property type="term" value="F:protein heterodimerization activity"/>
    <property type="evidence" value="ECO:0007669"/>
    <property type="project" value="InterPro"/>
</dbReference>
<sequence length="157" mass="16496">MADLIVGPGDEHDLPRSVLQRLVKEAIADGLSINKDAKTAVTKSATVFILYLTAAANEIAQKANRKTINANDVMAALESVDLAHLQEPLQQELEAFKLAVKDKKSQSAGSNGRSTSAAAGSDEAADDADLVDAFDAPVPPAEAEEDAPVEEPTAMEQ</sequence>
<dbReference type="GO" id="GO:0031507">
    <property type="term" value="P:heterochromatin formation"/>
    <property type="evidence" value="ECO:0007669"/>
    <property type="project" value="TreeGrafter"/>
</dbReference>
<dbReference type="CDD" id="cd22928">
    <property type="entry name" value="HFD_POLE3_DPB4"/>
    <property type="match status" value="1"/>
</dbReference>
<dbReference type="Gene3D" id="1.10.20.10">
    <property type="entry name" value="Histone, subunit A"/>
    <property type="match status" value="1"/>
</dbReference>
<keyword evidence="2" id="KW-0539">Nucleus</keyword>
<dbReference type="InterPro" id="IPR009072">
    <property type="entry name" value="Histone-fold"/>
</dbReference>
<dbReference type="RefSeq" id="XP_004348868.1">
    <property type="nucleotide sequence ID" value="XM_004348818.2"/>
</dbReference>
<dbReference type="eggNOG" id="KOG0870">
    <property type="taxonomic scope" value="Eukaryota"/>
</dbReference>
<feature type="region of interest" description="Disordered" evidence="3">
    <location>
        <begin position="101"/>
        <end position="157"/>
    </location>
</feature>
<keyword evidence="6" id="KW-1185">Reference proteome</keyword>
<dbReference type="Proteomes" id="UP000008743">
    <property type="component" value="Unassembled WGS sequence"/>
</dbReference>
<dbReference type="InterPro" id="IPR051377">
    <property type="entry name" value="DNA_Pol-Epsilon_Subunit"/>
</dbReference>
<dbReference type="PhylomeDB" id="A0A0D2WKN3"/>